<sequence length="408" mass="47329">MRKPEKMIIYNLFPLLSGRFTEWERHMVRASDMGFNWIFVNPIHLPGSSGSLYSIKNYFSFNPLLIDPRTKKSPRQQVEGAIKTAGKLGLRMMIDLVVNHCAVDSDLIQEHPEWFQWEEDGKVAHPFCDENGKKVVWKDLAKFDHRNTRDKEGLFQFFLKLVTFLIKLGFKGFRCDAAYQVPKSFWQRLISETRAIYPDVLFFAETLGCPADQTRKTAAAGFDYIFNSSKWWDFNSPWLMEQYHLTREIAPSISFPESHDTVRLCEELHGNINGLKQRYLFSALYSAGVMIPIGFEFGFRKKLHVVKARPGDWEETGIDLTSFIEKVNRIKEQYVIFQEDAPTGMLPHNNANILVMWKASTTTHEEALLILNKDIHNRQHFYADSLYGFVQARAPLNDVSPENPLDYI</sequence>
<dbReference type="GO" id="GO:0005975">
    <property type="term" value="P:carbohydrate metabolic process"/>
    <property type="evidence" value="ECO:0007669"/>
    <property type="project" value="InterPro"/>
</dbReference>
<evidence type="ECO:0000313" key="2">
    <source>
        <dbReference type="EMBL" id="VAX28613.1"/>
    </source>
</evidence>
<dbReference type="InterPro" id="IPR006047">
    <property type="entry name" value="GH13_cat_dom"/>
</dbReference>
<reference evidence="2" key="1">
    <citation type="submission" date="2018-06" db="EMBL/GenBank/DDBJ databases">
        <authorList>
            <person name="Zhirakovskaya E."/>
        </authorList>
    </citation>
    <scope>NUCLEOTIDE SEQUENCE</scope>
</reference>
<proteinExistence type="predicted"/>
<dbReference type="SUPFAM" id="SSF51445">
    <property type="entry name" value="(Trans)glycosidases"/>
    <property type="match status" value="1"/>
</dbReference>
<dbReference type="InterPro" id="IPR032792">
    <property type="entry name" value="AGL_glucanoTrfase"/>
</dbReference>
<dbReference type="PANTHER" id="PTHR47786">
    <property type="entry name" value="ALPHA-1,4-GLUCAN:MALTOSE-1-PHOSPHATE MALTOSYLTRANSFERASE"/>
    <property type="match status" value="1"/>
</dbReference>
<dbReference type="EMBL" id="UOGH01000090">
    <property type="protein sequence ID" value="VAX28613.1"/>
    <property type="molecule type" value="Genomic_DNA"/>
</dbReference>
<dbReference type="Gene3D" id="3.20.20.80">
    <property type="entry name" value="Glycosidases"/>
    <property type="match status" value="1"/>
</dbReference>
<protein>
    <submittedName>
        <fullName evidence="2">Alpha amylase, catalytic region</fullName>
    </submittedName>
</protein>
<dbReference type="Pfam" id="PF14701">
    <property type="entry name" value="hDGE_amylase"/>
    <property type="match status" value="1"/>
</dbReference>
<dbReference type="SMART" id="SM00642">
    <property type="entry name" value="Aamy"/>
    <property type="match status" value="1"/>
</dbReference>
<dbReference type="PANTHER" id="PTHR47786:SF2">
    <property type="entry name" value="GLYCOSYL HYDROLASE FAMILY 13 CATALYTIC DOMAIN-CONTAINING PROTEIN"/>
    <property type="match status" value="1"/>
</dbReference>
<dbReference type="InterPro" id="IPR017853">
    <property type="entry name" value="GH"/>
</dbReference>
<gene>
    <name evidence="2" type="ORF">MNBD_NITROSPIRAE02-1576</name>
</gene>
<organism evidence="2">
    <name type="scientific">hydrothermal vent metagenome</name>
    <dbReference type="NCBI Taxonomy" id="652676"/>
    <lineage>
        <taxon>unclassified sequences</taxon>
        <taxon>metagenomes</taxon>
        <taxon>ecological metagenomes</taxon>
    </lineage>
</organism>
<dbReference type="AlphaFoldDB" id="A0A3B1CVK4"/>
<feature type="non-terminal residue" evidence="2">
    <location>
        <position position="408"/>
    </location>
</feature>
<accession>A0A3B1CVK4</accession>
<name>A0A3B1CVK4_9ZZZZ</name>
<evidence type="ECO:0000259" key="1">
    <source>
        <dbReference type="SMART" id="SM00642"/>
    </source>
</evidence>
<feature type="domain" description="Glycosyl hydrolase family 13 catalytic" evidence="1">
    <location>
        <begin position="7"/>
        <end position="331"/>
    </location>
</feature>